<evidence type="ECO:0000313" key="2">
    <source>
        <dbReference type="EMBL" id="KCB22438.1"/>
    </source>
</evidence>
<dbReference type="InterPro" id="IPR025202">
    <property type="entry name" value="PLD-like_dom"/>
</dbReference>
<reference evidence="2 3" key="1">
    <citation type="submission" date="2014-03" db="EMBL/GenBank/DDBJ databases">
        <title>Genome sequence of Bordetella hinzii.</title>
        <authorList>
            <person name="Register K."/>
            <person name="Harvill E."/>
            <person name="Goodfield L.L."/>
            <person name="Ivanov Y.V."/>
            <person name="Meyer J.A."/>
            <person name="Muse S.J."/>
            <person name="Jacobs N."/>
            <person name="Bendor L."/>
            <person name="Smallridge W.E."/>
            <person name="Brinkac L.M."/>
            <person name="Sanka R."/>
            <person name="Kim M."/>
            <person name="Losada L."/>
        </authorList>
    </citation>
    <scope>NUCLEOTIDE SEQUENCE [LARGE SCALE GENOMIC DNA]</scope>
    <source>
        <strain evidence="2 3">OH87 BAL007II</strain>
    </source>
</reference>
<evidence type="ECO:0000259" key="1">
    <source>
        <dbReference type="PROSITE" id="PS50035"/>
    </source>
</evidence>
<proteinExistence type="predicted"/>
<dbReference type="Pfam" id="PF13091">
    <property type="entry name" value="PLDc_2"/>
    <property type="match status" value="1"/>
</dbReference>
<dbReference type="Proteomes" id="UP000025748">
    <property type="component" value="Unassembled WGS sequence"/>
</dbReference>
<dbReference type="SMART" id="SM00155">
    <property type="entry name" value="PLDc"/>
    <property type="match status" value="1"/>
</dbReference>
<feature type="domain" description="PLD phosphodiesterase" evidence="1">
    <location>
        <begin position="199"/>
        <end position="226"/>
    </location>
</feature>
<dbReference type="PROSITE" id="PS50035">
    <property type="entry name" value="PLD"/>
    <property type="match status" value="1"/>
</dbReference>
<dbReference type="CDD" id="cd09132">
    <property type="entry name" value="PLDc_unchar4"/>
    <property type="match status" value="1"/>
</dbReference>
<dbReference type="Gene3D" id="3.30.870.10">
    <property type="entry name" value="Endonuclease Chain A"/>
    <property type="match status" value="1"/>
</dbReference>
<keyword evidence="2" id="KW-0378">Hydrolase</keyword>
<accession>A0ABR4QX38</accession>
<comment type="caution">
    <text evidence="2">The sequence shown here is derived from an EMBL/GenBank/DDBJ whole genome shotgun (WGS) entry which is preliminary data.</text>
</comment>
<dbReference type="EC" id="3.1.-.-" evidence="2"/>
<sequence length="262" mass="28054">MPRSSRGCDMERLLEAVTAVVCLVSPEKVRALASTIRKIGDGKANVALSDVVGTAAAKAVVEQLVDAWRATSVGSGELALMLLAASHTFEKVSKHQSTELVWTGPTTPFVSARRTEQALLQVIGAAKQTLFVTSFVAYDVSTIVKSLNDANTRGVSISMLLESSRDHGGSISFDVIEKMRTLVPNAKLYAWRERAAQFADGRVHAKVAVADGNVCFITSANLTGHAMDKNMEAGLLLSGGNIPRLLEEHLNSLVYMRVVSSV</sequence>
<dbReference type="InterPro" id="IPR047955">
    <property type="entry name" value="DrmC-like"/>
</dbReference>
<dbReference type="NCBIfam" id="NF038319">
    <property type="entry name" value="DISARM_DrmC_I"/>
    <property type="match status" value="1"/>
</dbReference>
<dbReference type="PANTHER" id="PTHR21248:SF22">
    <property type="entry name" value="PHOSPHOLIPASE D"/>
    <property type="match status" value="1"/>
</dbReference>
<gene>
    <name evidence="2" type="ORF">L544_0515</name>
</gene>
<dbReference type="InterPro" id="IPR001736">
    <property type="entry name" value="PLipase_D/transphosphatidylase"/>
</dbReference>
<dbReference type="EMBL" id="JHEM01000023">
    <property type="protein sequence ID" value="KCB22438.1"/>
    <property type="molecule type" value="Genomic_DNA"/>
</dbReference>
<dbReference type="SUPFAM" id="SSF56024">
    <property type="entry name" value="Phospholipase D/nuclease"/>
    <property type="match status" value="1"/>
</dbReference>
<name>A0ABR4QX38_9BORD</name>
<protein>
    <submittedName>
        <fullName evidence="2">Phospholipase D domain protein</fullName>
        <ecNumber evidence="2">3.1.-.-</ecNumber>
    </submittedName>
</protein>
<dbReference type="GO" id="GO:0016787">
    <property type="term" value="F:hydrolase activity"/>
    <property type="evidence" value="ECO:0007669"/>
    <property type="project" value="UniProtKB-KW"/>
</dbReference>
<evidence type="ECO:0000313" key="3">
    <source>
        <dbReference type="Proteomes" id="UP000025748"/>
    </source>
</evidence>
<dbReference type="PANTHER" id="PTHR21248">
    <property type="entry name" value="CARDIOLIPIN SYNTHASE"/>
    <property type="match status" value="1"/>
</dbReference>
<organism evidence="2 3">
    <name type="scientific">Bordetella hinzii OH87 BAL007II</name>
    <dbReference type="NCBI Taxonomy" id="1331262"/>
    <lineage>
        <taxon>Bacteria</taxon>
        <taxon>Pseudomonadati</taxon>
        <taxon>Pseudomonadota</taxon>
        <taxon>Betaproteobacteria</taxon>
        <taxon>Burkholderiales</taxon>
        <taxon>Alcaligenaceae</taxon>
        <taxon>Bordetella</taxon>
    </lineage>
</organism>
<keyword evidence="3" id="KW-1185">Reference proteome</keyword>